<accession>A0A9Q0QPU7</accession>
<evidence type="ECO:0000256" key="1">
    <source>
        <dbReference type="PROSITE-ProRule" id="PRU00175"/>
    </source>
</evidence>
<dbReference type="AlphaFoldDB" id="A0A9Q0QPU7"/>
<keyword evidence="5" id="KW-1185">Reference proteome</keyword>
<dbReference type="SMART" id="SM00184">
    <property type="entry name" value="RING"/>
    <property type="match status" value="1"/>
</dbReference>
<keyword evidence="1" id="KW-0479">Metal-binding</keyword>
<comment type="caution">
    <text evidence="4">The sequence shown here is derived from an EMBL/GenBank/DDBJ whole genome shotgun (WGS) entry which is preliminary data.</text>
</comment>
<gene>
    <name evidence="4" type="ORF">NE237_019168</name>
</gene>
<name>A0A9Q0QPU7_9MAGN</name>
<evidence type="ECO:0000313" key="4">
    <source>
        <dbReference type="EMBL" id="KAJ4967319.1"/>
    </source>
</evidence>
<dbReference type="SUPFAM" id="SSF57850">
    <property type="entry name" value="RING/U-box"/>
    <property type="match status" value="1"/>
</dbReference>
<proteinExistence type="predicted"/>
<feature type="domain" description="RING-type" evidence="3">
    <location>
        <begin position="244"/>
        <end position="302"/>
    </location>
</feature>
<dbReference type="PANTHER" id="PTHR31150:SF32">
    <property type="entry name" value="RING_U-BOX SUPERFAMILY PROTEIN"/>
    <property type="match status" value="1"/>
</dbReference>
<dbReference type="EMBL" id="JAMYWD010000007">
    <property type="protein sequence ID" value="KAJ4967319.1"/>
    <property type="molecule type" value="Genomic_DNA"/>
</dbReference>
<reference evidence="4" key="1">
    <citation type="journal article" date="2023" name="Plant J.">
        <title>The genome of the king protea, Protea cynaroides.</title>
        <authorList>
            <person name="Chang J."/>
            <person name="Duong T.A."/>
            <person name="Schoeman C."/>
            <person name="Ma X."/>
            <person name="Roodt D."/>
            <person name="Barker N."/>
            <person name="Li Z."/>
            <person name="Van de Peer Y."/>
            <person name="Mizrachi E."/>
        </authorList>
    </citation>
    <scope>NUCLEOTIDE SEQUENCE</scope>
    <source>
        <tissue evidence="4">Young leaves</tissue>
    </source>
</reference>
<feature type="region of interest" description="Disordered" evidence="2">
    <location>
        <begin position="144"/>
        <end position="164"/>
    </location>
</feature>
<organism evidence="4 5">
    <name type="scientific">Protea cynaroides</name>
    <dbReference type="NCBI Taxonomy" id="273540"/>
    <lineage>
        <taxon>Eukaryota</taxon>
        <taxon>Viridiplantae</taxon>
        <taxon>Streptophyta</taxon>
        <taxon>Embryophyta</taxon>
        <taxon>Tracheophyta</taxon>
        <taxon>Spermatophyta</taxon>
        <taxon>Magnoliopsida</taxon>
        <taxon>Proteales</taxon>
        <taxon>Proteaceae</taxon>
        <taxon>Protea</taxon>
    </lineage>
</organism>
<feature type="compositionally biased region" description="Low complexity" evidence="2">
    <location>
        <begin position="144"/>
        <end position="159"/>
    </location>
</feature>
<evidence type="ECO:0000313" key="5">
    <source>
        <dbReference type="Proteomes" id="UP001141806"/>
    </source>
</evidence>
<dbReference type="OrthoDB" id="1938835at2759"/>
<dbReference type="PANTHER" id="PTHR31150">
    <property type="entry name" value="EXPRESSED PROTEIN"/>
    <property type="match status" value="1"/>
</dbReference>
<dbReference type="InterPro" id="IPR013083">
    <property type="entry name" value="Znf_RING/FYVE/PHD"/>
</dbReference>
<dbReference type="Proteomes" id="UP001141806">
    <property type="component" value="Unassembled WGS sequence"/>
</dbReference>
<keyword evidence="1" id="KW-0862">Zinc</keyword>
<dbReference type="InterPro" id="IPR001841">
    <property type="entry name" value="Znf_RING"/>
</dbReference>
<evidence type="ECO:0000259" key="3">
    <source>
        <dbReference type="PROSITE" id="PS50089"/>
    </source>
</evidence>
<dbReference type="GO" id="GO:0008270">
    <property type="term" value="F:zinc ion binding"/>
    <property type="evidence" value="ECO:0007669"/>
    <property type="project" value="UniProtKB-KW"/>
</dbReference>
<dbReference type="PROSITE" id="PS50089">
    <property type="entry name" value="ZF_RING_2"/>
    <property type="match status" value="1"/>
</dbReference>
<dbReference type="Gene3D" id="3.30.40.10">
    <property type="entry name" value="Zinc/RING finger domain, C3HC4 (zinc finger)"/>
    <property type="match status" value="1"/>
</dbReference>
<sequence>MGSACCVAARDRRHPERTGSEALVRNARYSPSWSSRWESRGRVIGEVANQINQFSHGSNENTGMDSNDYRDVEMGDVSDGGSSLENFRMPTWQKFPVNEGRVVNFRTPATDPSVGNDQSTMVNDLRESSVVADPSVSKLSFSVASTSSSSASKPETLSSQSQCRPIDLGPSRLANCSPGHQHVSNGSQGGPSDGWSMRAFSELVASSQRERWSFDSESVGYSHGKLTRSSSRLSMPPSVDIQTCGVCLKLLTERSSWSSQKIIATTELLVVAVLVCGHVYHAECLEHMTPEKDKYDPGCPLCMGGEKQVSKMSGKASKMEAESKAKNNRISRNRVVDSDLDDDSSVPDNWKGTGRQGKVLKLGPSSSMKNSFGKPFLRRHFSFGLNRSKSLSENDTPRRKGFWTRYLKE</sequence>
<evidence type="ECO:0000256" key="2">
    <source>
        <dbReference type="SAM" id="MobiDB-lite"/>
    </source>
</evidence>
<feature type="region of interest" description="Disordered" evidence="2">
    <location>
        <begin position="313"/>
        <end position="356"/>
    </location>
</feature>
<protein>
    <recommendedName>
        <fullName evidence="3">RING-type domain-containing protein</fullName>
    </recommendedName>
</protein>
<keyword evidence="1" id="KW-0863">Zinc-finger</keyword>